<evidence type="ECO:0000313" key="1">
    <source>
        <dbReference type="EMBL" id="MPC35710.1"/>
    </source>
</evidence>
<name>A0A5B7EMA7_PORTR</name>
<protein>
    <submittedName>
        <fullName evidence="1">Uncharacterized protein</fullName>
    </submittedName>
</protein>
<organism evidence="1 2">
    <name type="scientific">Portunus trituberculatus</name>
    <name type="common">Swimming crab</name>
    <name type="synonym">Neptunus trituberculatus</name>
    <dbReference type="NCBI Taxonomy" id="210409"/>
    <lineage>
        <taxon>Eukaryota</taxon>
        <taxon>Metazoa</taxon>
        <taxon>Ecdysozoa</taxon>
        <taxon>Arthropoda</taxon>
        <taxon>Crustacea</taxon>
        <taxon>Multicrustacea</taxon>
        <taxon>Malacostraca</taxon>
        <taxon>Eumalacostraca</taxon>
        <taxon>Eucarida</taxon>
        <taxon>Decapoda</taxon>
        <taxon>Pleocyemata</taxon>
        <taxon>Brachyura</taxon>
        <taxon>Eubrachyura</taxon>
        <taxon>Portunoidea</taxon>
        <taxon>Portunidae</taxon>
        <taxon>Portuninae</taxon>
        <taxon>Portunus</taxon>
    </lineage>
</organism>
<reference evidence="1 2" key="1">
    <citation type="submission" date="2019-05" db="EMBL/GenBank/DDBJ databases">
        <title>Another draft genome of Portunus trituberculatus and its Hox gene families provides insights of decapod evolution.</title>
        <authorList>
            <person name="Jeong J.-H."/>
            <person name="Song I."/>
            <person name="Kim S."/>
            <person name="Choi T."/>
            <person name="Kim D."/>
            <person name="Ryu S."/>
            <person name="Kim W."/>
        </authorList>
    </citation>
    <scope>NUCLEOTIDE SEQUENCE [LARGE SCALE GENOMIC DNA]</scope>
    <source>
        <tissue evidence="1">Muscle</tissue>
    </source>
</reference>
<accession>A0A5B7EMA7</accession>
<gene>
    <name evidence="1" type="ORF">E2C01_029141</name>
</gene>
<dbReference type="EMBL" id="VSRR010003329">
    <property type="protein sequence ID" value="MPC35710.1"/>
    <property type="molecule type" value="Genomic_DNA"/>
</dbReference>
<evidence type="ECO:0000313" key="2">
    <source>
        <dbReference type="Proteomes" id="UP000324222"/>
    </source>
</evidence>
<sequence length="54" mass="5845">MAAHMVVNKILASSSPPLPLSHSGTELWYSGILDTGVHSLSCHSHEKNNMVVFI</sequence>
<dbReference type="AlphaFoldDB" id="A0A5B7EMA7"/>
<proteinExistence type="predicted"/>
<keyword evidence="2" id="KW-1185">Reference proteome</keyword>
<dbReference type="Proteomes" id="UP000324222">
    <property type="component" value="Unassembled WGS sequence"/>
</dbReference>
<comment type="caution">
    <text evidence="1">The sequence shown here is derived from an EMBL/GenBank/DDBJ whole genome shotgun (WGS) entry which is preliminary data.</text>
</comment>